<dbReference type="OrthoDB" id="9805604at2"/>
<dbReference type="KEGG" id="ccl:Clocl_4079"/>
<feature type="active site" description="Proton acceptor" evidence="1">
    <location>
        <position position="18"/>
    </location>
</feature>
<protein>
    <submittedName>
        <fullName evidence="4">Pseudaminic acid biosynthesis-associated protein PseG</fullName>
    </submittedName>
</protein>
<dbReference type="Gene3D" id="3.40.50.11190">
    <property type="match status" value="1"/>
</dbReference>
<feature type="binding site" evidence="2">
    <location>
        <position position="268"/>
    </location>
    <ligand>
        <name>substrate</name>
    </ligand>
</feature>
<name>G8LT00_ACECE</name>
<organism evidence="4 5">
    <name type="scientific">Acetivibrio clariflavus (strain DSM 19732 / NBRC 101661 / EBR45)</name>
    <name type="common">Clostridium clariflavum</name>
    <dbReference type="NCBI Taxonomy" id="720554"/>
    <lineage>
        <taxon>Bacteria</taxon>
        <taxon>Bacillati</taxon>
        <taxon>Bacillota</taxon>
        <taxon>Clostridia</taxon>
        <taxon>Eubacteriales</taxon>
        <taxon>Oscillospiraceae</taxon>
        <taxon>Acetivibrio</taxon>
    </lineage>
</organism>
<dbReference type="Gene3D" id="3.40.50.2000">
    <property type="entry name" value="Glycogen Phosphorylase B"/>
    <property type="match status" value="1"/>
</dbReference>
<dbReference type="STRING" id="720554.Clocl_4079"/>
<dbReference type="eggNOG" id="COG3980">
    <property type="taxonomic scope" value="Bacteria"/>
</dbReference>
<dbReference type="InterPro" id="IPR020023">
    <property type="entry name" value="PseG"/>
</dbReference>
<evidence type="ECO:0000313" key="5">
    <source>
        <dbReference type="Proteomes" id="UP000005435"/>
    </source>
</evidence>
<keyword evidence="5" id="KW-1185">Reference proteome</keyword>
<evidence type="ECO:0000313" key="4">
    <source>
        <dbReference type="EMBL" id="AEV70513.1"/>
    </source>
</evidence>
<reference evidence="5" key="1">
    <citation type="submission" date="2011-12" db="EMBL/GenBank/DDBJ databases">
        <title>Complete sequence of Clostridium clariflavum DSM 19732.</title>
        <authorList>
            <consortium name="US DOE Joint Genome Institute"/>
            <person name="Lucas S."/>
            <person name="Han J."/>
            <person name="Lapidus A."/>
            <person name="Cheng J.-F."/>
            <person name="Goodwin L."/>
            <person name="Pitluck S."/>
            <person name="Peters L."/>
            <person name="Teshima H."/>
            <person name="Detter J.C."/>
            <person name="Han C."/>
            <person name="Tapia R."/>
            <person name="Land M."/>
            <person name="Hauser L."/>
            <person name="Kyrpides N."/>
            <person name="Ivanova N."/>
            <person name="Pagani I."/>
            <person name="Kitzmiller T."/>
            <person name="Lynd L."/>
            <person name="Izquierdo J."/>
            <person name="Woyke T."/>
        </authorList>
    </citation>
    <scope>NUCLEOTIDE SEQUENCE [LARGE SCALE GENOMIC DNA]</scope>
    <source>
        <strain evidence="5">DSM 19732 / NBRC 101661 / EBR45</strain>
    </source>
</reference>
<feature type="binding site" evidence="2">
    <location>
        <position position="166"/>
    </location>
    <ligand>
        <name>substrate</name>
    </ligand>
</feature>
<dbReference type="PANTHER" id="PTHR21015">
    <property type="entry name" value="UDP-N-ACETYLGLUCOSAMINE--N-ACETYLMURAMYL-(PENTAPEPTIDE) PYROPHOSPHORYL-UNDECAPRENOL N-ACETYLGLUCOSAMINE TRANSFERASE 1"/>
    <property type="match status" value="1"/>
</dbReference>
<dbReference type="Pfam" id="PF04101">
    <property type="entry name" value="Glyco_tran_28_C"/>
    <property type="match status" value="1"/>
</dbReference>
<reference evidence="4 5" key="2">
    <citation type="journal article" date="2012" name="Stand. Genomic Sci.">
        <title>Complete Genome Sequence of Clostridium clariflavum DSM 19732.</title>
        <authorList>
            <person name="Izquierdo J.A."/>
            <person name="Goodwin L."/>
            <person name="Davenport K.W."/>
            <person name="Teshima H."/>
            <person name="Bruce D."/>
            <person name="Detter C."/>
            <person name="Tapia R."/>
            <person name="Han S."/>
            <person name="Land M."/>
            <person name="Hauser L."/>
            <person name="Jeffries C.D."/>
            <person name="Han J."/>
            <person name="Pitluck S."/>
            <person name="Nolan M."/>
            <person name="Chen A."/>
            <person name="Huntemann M."/>
            <person name="Mavromatis K."/>
            <person name="Mikhailova N."/>
            <person name="Liolios K."/>
            <person name="Woyke T."/>
            <person name="Lynd L.R."/>
        </authorList>
    </citation>
    <scope>NUCLEOTIDE SEQUENCE [LARGE SCALE GENOMIC DNA]</scope>
    <source>
        <strain evidence="5">DSM 19732 / NBRC 101661 / EBR45</strain>
    </source>
</reference>
<evidence type="ECO:0000259" key="3">
    <source>
        <dbReference type="Pfam" id="PF04101"/>
    </source>
</evidence>
<dbReference type="InterPro" id="IPR007235">
    <property type="entry name" value="Glyco_trans_28_C"/>
</dbReference>
<dbReference type="AlphaFoldDB" id="G8LT00"/>
<gene>
    <name evidence="4" type="ordered locus">Clocl_4079</name>
</gene>
<dbReference type="Proteomes" id="UP000005435">
    <property type="component" value="Chromosome"/>
</dbReference>
<evidence type="ECO:0000256" key="2">
    <source>
        <dbReference type="PIRSR" id="PIRSR620023-2"/>
    </source>
</evidence>
<accession>G8LT00</accession>
<dbReference type="HOGENOM" id="CLU_023406_1_0_9"/>
<feature type="domain" description="Glycosyl transferase family 28 C-terminal" evidence="3">
    <location>
        <begin position="188"/>
        <end position="298"/>
    </location>
</feature>
<proteinExistence type="predicted"/>
<dbReference type="GO" id="GO:0016758">
    <property type="term" value="F:hexosyltransferase activity"/>
    <property type="evidence" value="ECO:0007669"/>
    <property type="project" value="InterPro"/>
</dbReference>
<dbReference type="PANTHER" id="PTHR21015:SF22">
    <property type="entry name" value="GLYCOSYLTRANSFERASE"/>
    <property type="match status" value="1"/>
</dbReference>
<dbReference type="SUPFAM" id="SSF53756">
    <property type="entry name" value="UDP-Glycosyltransferase/glycogen phosphorylase"/>
    <property type="match status" value="1"/>
</dbReference>
<dbReference type="NCBIfam" id="TIGR03590">
    <property type="entry name" value="PseG"/>
    <property type="match status" value="1"/>
</dbReference>
<evidence type="ECO:0000256" key="1">
    <source>
        <dbReference type="PIRSR" id="PIRSR620023-1"/>
    </source>
</evidence>
<dbReference type="RefSeq" id="WP_014257011.1">
    <property type="nucleotide sequence ID" value="NC_016627.1"/>
</dbReference>
<sequence>MIKVAIRADGSKNIGMGHVMRCLSLAKGFRNSGIDVLFLSKYEQGILKIREEGFEAIELSHDTETHYEGFCCGGAKFLGKEAEEIIEVLKDKNIDVLFIDSYNVSEEFFLKLKPFVKKLCYIDDINKFSYPVDVLINGNITGEYLNYESYYKDEIMLLGLKYNLIREEFKGLPDRKTNRAVKEIMITTGGSDPFDLSYRLSQLILSDSTFKNIKINIVAGSGFENIDRLRELKRKNTDIEIYENVSKMSEIMLKSDVAISAGGSTLYELCACGTPTLAVIVAENQRAVVDMLCTKGYIESLGWYNNFSDEEFLLKLKNLCENFEKREHYSKKMQKLVDGNGVKRIVDTIVKISS</sequence>
<dbReference type="EMBL" id="CP003065">
    <property type="protein sequence ID" value="AEV70513.1"/>
    <property type="molecule type" value="Genomic_DNA"/>
</dbReference>